<dbReference type="PANTHER" id="PTHR45947:SF3">
    <property type="entry name" value="SULFOQUINOVOSYL TRANSFERASE SQD2"/>
    <property type="match status" value="1"/>
</dbReference>
<accession>A0ABX8GT54</accession>
<dbReference type="PANTHER" id="PTHR45947">
    <property type="entry name" value="SULFOQUINOVOSYL TRANSFERASE SQD2"/>
    <property type="match status" value="1"/>
</dbReference>
<dbReference type="EC" id="2.4.-.-" evidence="3"/>
<evidence type="ECO:0000259" key="2">
    <source>
        <dbReference type="Pfam" id="PF13439"/>
    </source>
</evidence>
<keyword evidence="3" id="KW-0808">Transferase</keyword>
<sequence>MRVLVIPSWYPPNGGQFFKNQILALKQECSNLEVDVIYCQDDSLRGFSILKLLENNSFKIHKKDEDGILTYRIKSWSLPFFEKISSKLWCIKMFFLFKEYVKDTGFPDLIHVHSSLWGGEVAYNIKTKYNIPYVITEHRGRFIYNNSLSMSMFKPWYDKRLKKIFENASFTIPVGSNMSKKISNYIEKGSNTTIVPIPNQVDVSKFNIDYEIKKYEEFTFISIAYLVEVKRFDILISAFNNFQLKYPKSKLVIIGSGPLESKLKTQVDELNIHSKVVFLGYKNPFEINYYLNRSHAFALASSVEAQGVVTVEAMCTGLPVLGTDTLSPENIPNGTGVTVKSEDINAFTNGMINIYENYSHYNKEKIRDIAVSTFSEKVIASRIFEIYKKTLSH</sequence>
<keyword evidence="3" id="KW-0328">Glycosyltransferase</keyword>
<dbReference type="Proteomes" id="UP000682802">
    <property type="component" value="Chromosome 1"/>
</dbReference>
<proteinExistence type="predicted"/>
<dbReference type="InterPro" id="IPR001296">
    <property type="entry name" value="Glyco_trans_1"/>
</dbReference>
<organism evidence="3 4">
    <name type="scientific">Flammeovirga kamogawensis</name>
    <dbReference type="NCBI Taxonomy" id="373891"/>
    <lineage>
        <taxon>Bacteria</taxon>
        <taxon>Pseudomonadati</taxon>
        <taxon>Bacteroidota</taxon>
        <taxon>Cytophagia</taxon>
        <taxon>Cytophagales</taxon>
        <taxon>Flammeovirgaceae</taxon>
        <taxon>Flammeovirga</taxon>
    </lineage>
</organism>
<name>A0ABX8GT54_9BACT</name>
<dbReference type="SUPFAM" id="SSF53756">
    <property type="entry name" value="UDP-Glycosyltransferase/glycogen phosphorylase"/>
    <property type="match status" value="1"/>
</dbReference>
<dbReference type="RefSeq" id="WP_144073836.1">
    <property type="nucleotide sequence ID" value="NZ_CP076128.1"/>
</dbReference>
<dbReference type="Gene3D" id="3.40.50.2000">
    <property type="entry name" value="Glycogen Phosphorylase B"/>
    <property type="match status" value="2"/>
</dbReference>
<evidence type="ECO:0000313" key="3">
    <source>
        <dbReference type="EMBL" id="QWG06417.1"/>
    </source>
</evidence>
<feature type="domain" description="Glycosyltransferase subfamily 4-like N-terminal" evidence="2">
    <location>
        <begin position="68"/>
        <end position="204"/>
    </location>
</feature>
<evidence type="ECO:0000313" key="4">
    <source>
        <dbReference type="Proteomes" id="UP000682802"/>
    </source>
</evidence>
<dbReference type="InterPro" id="IPR050194">
    <property type="entry name" value="Glycosyltransferase_grp1"/>
</dbReference>
<gene>
    <name evidence="3" type="ORF">KM029_13890</name>
</gene>
<protein>
    <submittedName>
        <fullName evidence="3">Glycosyltransferase</fullName>
        <ecNumber evidence="3">2.4.-.-</ecNumber>
    </submittedName>
</protein>
<feature type="domain" description="Glycosyl transferase family 1" evidence="1">
    <location>
        <begin position="214"/>
        <end position="362"/>
    </location>
</feature>
<dbReference type="EMBL" id="CP076128">
    <property type="protein sequence ID" value="QWG06417.1"/>
    <property type="molecule type" value="Genomic_DNA"/>
</dbReference>
<reference evidence="3 4" key="1">
    <citation type="submission" date="2021-05" db="EMBL/GenBank/DDBJ databases">
        <title>Comparative genomic studies on the polysaccharide-degrading batcterial strains of the Flammeovirga genus.</title>
        <authorList>
            <person name="Zewei F."/>
            <person name="Zheng Z."/>
            <person name="Yu L."/>
            <person name="Ruyue G."/>
            <person name="Yanhong M."/>
            <person name="Yuanyuan C."/>
            <person name="Jingyan G."/>
            <person name="Wenjun H."/>
        </authorList>
    </citation>
    <scope>NUCLEOTIDE SEQUENCE [LARGE SCALE GENOMIC DNA]</scope>
    <source>
        <strain evidence="3 4">YS10</strain>
    </source>
</reference>
<dbReference type="Pfam" id="PF13439">
    <property type="entry name" value="Glyco_transf_4"/>
    <property type="match status" value="1"/>
</dbReference>
<dbReference type="Pfam" id="PF00534">
    <property type="entry name" value="Glycos_transf_1"/>
    <property type="match status" value="1"/>
</dbReference>
<evidence type="ECO:0000259" key="1">
    <source>
        <dbReference type="Pfam" id="PF00534"/>
    </source>
</evidence>
<dbReference type="InterPro" id="IPR028098">
    <property type="entry name" value="Glyco_trans_4-like_N"/>
</dbReference>
<dbReference type="GO" id="GO:0016757">
    <property type="term" value="F:glycosyltransferase activity"/>
    <property type="evidence" value="ECO:0007669"/>
    <property type="project" value="UniProtKB-KW"/>
</dbReference>
<keyword evidence="4" id="KW-1185">Reference proteome</keyword>